<organism evidence="8 9">
    <name type="scientific">Henriciella mobilis</name>
    <dbReference type="NCBI Taxonomy" id="2305467"/>
    <lineage>
        <taxon>Bacteria</taxon>
        <taxon>Pseudomonadati</taxon>
        <taxon>Pseudomonadota</taxon>
        <taxon>Alphaproteobacteria</taxon>
        <taxon>Hyphomonadales</taxon>
        <taxon>Hyphomonadaceae</taxon>
        <taxon>Henriciella</taxon>
    </lineage>
</organism>
<dbReference type="NCBIfam" id="TIGR01189">
    <property type="entry name" value="ccmA"/>
    <property type="match status" value="1"/>
</dbReference>
<dbReference type="GO" id="GO:0022857">
    <property type="term" value="F:transmembrane transporter activity"/>
    <property type="evidence" value="ECO:0007669"/>
    <property type="project" value="InterPro"/>
</dbReference>
<dbReference type="PANTHER" id="PTHR43499">
    <property type="entry name" value="ABC TRANSPORTER I FAMILY MEMBER 1"/>
    <property type="match status" value="1"/>
</dbReference>
<dbReference type="EC" id="3.6.3.41" evidence="8"/>
<dbReference type="InterPro" id="IPR003593">
    <property type="entry name" value="AAA+_ATPase"/>
</dbReference>
<protein>
    <submittedName>
        <fullName evidence="8">Heme ABC exporter ATP-binding protein CcmA</fullName>
        <ecNumber evidence="8">3.6.3.41</ecNumber>
    </submittedName>
</protein>
<evidence type="ECO:0000256" key="1">
    <source>
        <dbReference type="ARBA" id="ARBA00022448"/>
    </source>
</evidence>
<dbReference type="InterPro" id="IPR003439">
    <property type="entry name" value="ABC_transporter-like_ATP-bd"/>
</dbReference>
<evidence type="ECO:0000256" key="4">
    <source>
        <dbReference type="ARBA" id="ARBA00022840"/>
    </source>
</evidence>
<keyword evidence="3" id="KW-0201">Cytochrome c-type biogenesis</keyword>
<dbReference type="Gene3D" id="3.40.50.300">
    <property type="entry name" value="P-loop containing nucleotide triphosphate hydrolases"/>
    <property type="match status" value="1"/>
</dbReference>
<evidence type="ECO:0000256" key="2">
    <source>
        <dbReference type="ARBA" id="ARBA00022741"/>
    </source>
</evidence>
<keyword evidence="2" id="KW-0547">Nucleotide-binding</keyword>
<dbReference type="PANTHER" id="PTHR43499:SF1">
    <property type="entry name" value="ABC TRANSPORTER I FAMILY MEMBER 1"/>
    <property type="match status" value="1"/>
</dbReference>
<dbReference type="EMBL" id="QWFX01000006">
    <property type="protein sequence ID" value="RIJ30713.1"/>
    <property type="molecule type" value="Genomic_DNA"/>
</dbReference>
<keyword evidence="8" id="KW-0378">Hydrolase</keyword>
<comment type="caution">
    <text evidence="8">The sequence shown here is derived from an EMBL/GenBank/DDBJ whole genome shotgun (WGS) entry which is preliminary data.</text>
</comment>
<dbReference type="SMART" id="SM00382">
    <property type="entry name" value="AAA"/>
    <property type="match status" value="1"/>
</dbReference>
<sequence length="191" mass="20335">MTGGLLIEADGLGAVRGERILFSGLHLSLRPGEALVLRGPNGSGKSTLLRMLAGLSQPATGEVKSSGAHHWLGHRDGIKPHETPRQHLTHWARVWGSTLSPEGIAKSMGLERPMDVPGRLLSAGQRRRTALGRLLLVERPIWLLDEPFNALDAEGRDLLASLIAAQLELGGGVIAALHGDVPFGASREVVL</sequence>
<evidence type="ECO:0000313" key="9">
    <source>
        <dbReference type="Proteomes" id="UP000266385"/>
    </source>
</evidence>
<dbReference type="RefSeq" id="WP_119376021.1">
    <property type="nucleotide sequence ID" value="NZ_QWFX01000006.1"/>
</dbReference>
<keyword evidence="4 8" id="KW-0067">ATP-binding</keyword>
<dbReference type="AlphaFoldDB" id="A0A399RJI5"/>
<evidence type="ECO:0000313" key="8">
    <source>
        <dbReference type="EMBL" id="RIJ30713.1"/>
    </source>
</evidence>
<proteinExistence type="predicted"/>
<evidence type="ECO:0000259" key="7">
    <source>
        <dbReference type="PROSITE" id="PS50893"/>
    </source>
</evidence>
<dbReference type="GO" id="GO:0005524">
    <property type="term" value="F:ATP binding"/>
    <property type="evidence" value="ECO:0007669"/>
    <property type="project" value="UniProtKB-KW"/>
</dbReference>
<dbReference type="InterPro" id="IPR027417">
    <property type="entry name" value="P-loop_NTPase"/>
</dbReference>
<dbReference type="InterPro" id="IPR005895">
    <property type="entry name" value="ABC_transptr_haem_export_CcmA"/>
</dbReference>
<evidence type="ECO:0000256" key="3">
    <source>
        <dbReference type="ARBA" id="ARBA00022748"/>
    </source>
</evidence>
<evidence type="ECO:0000256" key="6">
    <source>
        <dbReference type="ARBA" id="ARBA00023136"/>
    </source>
</evidence>
<dbReference type="Proteomes" id="UP000266385">
    <property type="component" value="Unassembled WGS sequence"/>
</dbReference>
<keyword evidence="6" id="KW-0472">Membrane</keyword>
<gene>
    <name evidence="8" type="primary">ccmA</name>
    <name evidence="8" type="ORF">D1223_08860</name>
</gene>
<accession>A0A399RJI5</accession>
<dbReference type="OrthoDB" id="9800654at2"/>
<reference evidence="8 9" key="1">
    <citation type="submission" date="2018-08" db="EMBL/GenBank/DDBJ databases">
        <title>Henriciella mobilis sp. nov., isolated from seawater.</title>
        <authorList>
            <person name="Cheng H."/>
            <person name="Wu Y.-H."/>
            <person name="Xu X.-W."/>
            <person name="Guo L.-L."/>
        </authorList>
    </citation>
    <scope>NUCLEOTIDE SEQUENCE [LARGE SCALE GENOMIC DNA]</scope>
    <source>
        <strain evidence="8 9">JN25</strain>
    </source>
</reference>
<evidence type="ECO:0000256" key="5">
    <source>
        <dbReference type="ARBA" id="ARBA00022967"/>
    </source>
</evidence>
<keyword evidence="5" id="KW-1278">Translocase</keyword>
<dbReference type="Pfam" id="PF00005">
    <property type="entry name" value="ABC_tran"/>
    <property type="match status" value="1"/>
</dbReference>
<keyword evidence="9" id="KW-1185">Reference proteome</keyword>
<keyword evidence="1" id="KW-0813">Transport</keyword>
<name>A0A399RJI5_9PROT</name>
<dbReference type="GO" id="GO:0016887">
    <property type="term" value="F:ATP hydrolysis activity"/>
    <property type="evidence" value="ECO:0007669"/>
    <property type="project" value="InterPro"/>
</dbReference>
<dbReference type="PROSITE" id="PS50893">
    <property type="entry name" value="ABC_TRANSPORTER_2"/>
    <property type="match status" value="1"/>
</dbReference>
<dbReference type="GO" id="GO:0017004">
    <property type="term" value="P:cytochrome complex assembly"/>
    <property type="evidence" value="ECO:0007669"/>
    <property type="project" value="UniProtKB-KW"/>
</dbReference>
<dbReference type="SUPFAM" id="SSF52540">
    <property type="entry name" value="P-loop containing nucleoside triphosphate hydrolases"/>
    <property type="match status" value="1"/>
</dbReference>
<feature type="domain" description="ABC transporter" evidence="7">
    <location>
        <begin position="7"/>
        <end position="191"/>
    </location>
</feature>